<name>A0ABV7QKG5_9PSEU</name>
<accession>A0ABV7QKG5</accession>
<dbReference type="Proteomes" id="UP001595764">
    <property type="component" value="Unassembled WGS sequence"/>
</dbReference>
<evidence type="ECO:0000313" key="1">
    <source>
        <dbReference type="EMBL" id="MFC3512394.1"/>
    </source>
</evidence>
<proteinExistence type="predicted"/>
<dbReference type="EMBL" id="JBHRWI010000022">
    <property type="protein sequence ID" value="MFC3512394.1"/>
    <property type="molecule type" value="Genomic_DNA"/>
</dbReference>
<organism evidence="1 2">
    <name type="scientific">Amycolatopsis halotolerans</name>
    <dbReference type="NCBI Taxonomy" id="330083"/>
    <lineage>
        <taxon>Bacteria</taxon>
        <taxon>Bacillati</taxon>
        <taxon>Actinomycetota</taxon>
        <taxon>Actinomycetes</taxon>
        <taxon>Pseudonocardiales</taxon>
        <taxon>Pseudonocardiaceae</taxon>
        <taxon>Amycolatopsis</taxon>
    </lineage>
</organism>
<reference evidence="2" key="1">
    <citation type="journal article" date="2019" name="Int. J. Syst. Evol. Microbiol.">
        <title>The Global Catalogue of Microorganisms (GCM) 10K type strain sequencing project: providing services to taxonomists for standard genome sequencing and annotation.</title>
        <authorList>
            <consortium name="The Broad Institute Genomics Platform"/>
            <consortium name="The Broad Institute Genome Sequencing Center for Infectious Disease"/>
            <person name="Wu L."/>
            <person name="Ma J."/>
        </authorList>
    </citation>
    <scope>NUCLEOTIDE SEQUENCE [LARGE SCALE GENOMIC DNA]</scope>
    <source>
        <strain evidence="2">CGMCC 4.7682</strain>
    </source>
</reference>
<dbReference type="RefSeq" id="WP_377870754.1">
    <property type="nucleotide sequence ID" value="NZ_JBHMAY010000025.1"/>
</dbReference>
<keyword evidence="2" id="KW-1185">Reference proteome</keyword>
<comment type="caution">
    <text evidence="1">The sequence shown here is derived from an EMBL/GenBank/DDBJ whole genome shotgun (WGS) entry which is preliminary data.</text>
</comment>
<protein>
    <submittedName>
        <fullName evidence="1">Uncharacterized protein</fullName>
    </submittedName>
</protein>
<sequence length="69" mass="7449">MYAEPGSQFSDAEWSKFSALLATRPREAVTMPLVPHGSSGLSDDERLGAARRFLDEQLEAAVAARLLTG</sequence>
<gene>
    <name evidence="1" type="ORF">ACFORO_19635</name>
</gene>
<evidence type="ECO:0000313" key="2">
    <source>
        <dbReference type="Proteomes" id="UP001595764"/>
    </source>
</evidence>